<dbReference type="Proteomes" id="UP000249619">
    <property type="component" value="Unassembled WGS sequence"/>
</dbReference>
<sequence length="638" mass="72009">MATSRRPSNQSYYPHPLTHPAPPRPLHREIRILDLLPGLSPSPIHCNLRIVNLDGDIAYEALSYVWGSPPSRKTIHISNAPIEVTPNLYNALLRLRDPVKKRVLWVDQICINQWDVEEKASQVAMMRDIYRKCRHCVIWLGEVPYDEYKIGEADARAVFDFLKSVASGWDQRISASDDYMTHVHVQNADADALPTLFESSDAGSAARRAFAAFAMYGNPWWERVWTIQESILPQSATFLWGPLSVSRQDVFDTVQRLRGDRLYSFALDFQKQRVFHTPLLRSLFYPVFGFLRSREGEAELDTFMRWRHRKATDSRDKVYALLGLLPPKPGVAILPHASACSYSTPAPILFAKATRDLLVAEKDLRSLVASSEMVHITPGLPTWAIDFACSNRVGKRQLRWWNHSHRYREFNACSSHAARTNLVDPAFDIQDASDWRMLCLEGVLVDTVSLVNSIYTVSDDADLDYQRIASTISSAELLLQSYLASHPSLKTHPSGDDEYATALWRTLIGDLIMAEYPLGRAKESNSEDYFQLRNALASQQSSSTSRPSVLENVLFSSLCGMVPNHAFFITEKGHLGMGPPDMRLGDQVWVLHGGNVPFVMRERLQGDGLHLVGDAYVHGIMDGQAVIGKQDLQTVRIY</sequence>
<evidence type="ECO:0000313" key="4">
    <source>
        <dbReference type="Proteomes" id="UP000249619"/>
    </source>
</evidence>
<proteinExistence type="predicted"/>
<gene>
    <name evidence="3" type="ORF">DDE83_007160</name>
</gene>
<evidence type="ECO:0000256" key="1">
    <source>
        <dbReference type="SAM" id="MobiDB-lite"/>
    </source>
</evidence>
<protein>
    <submittedName>
        <fullName evidence="3">Heterokaryon incompatibility protein</fullName>
    </submittedName>
</protein>
<dbReference type="EMBL" id="QGDH01000123">
    <property type="protein sequence ID" value="RAR05938.1"/>
    <property type="molecule type" value="Genomic_DNA"/>
</dbReference>
<accession>A0A364MXS6</accession>
<comment type="caution">
    <text evidence="3">The sequence shown here is derived from an EMBL/GenBank/DDBJ whole genome shotgun (WGS) entry which is preliminary data.</text>
</comment>
<dbReference type="Pfam" id="PF26639">
    <property type="entry name" value="Het-6_barrel"/>
    <property type="match status" value="1"/>
</dbReference>
<feature type="region of interest" description="Disordered" evidence="1">
    <location>
        <begin position="1"/>
        <end position="24"/>
    </location>
</feature>
<dbReference type="InterPro" id="IPR010730">
    <property type="entry name" value="HET"/>
</dbReference>
<dbReference type="PANTHER" id="PTHR24148">
    <property type="entry name" value="ANKYRIN REPEAT DOMAIN-CONTAINING PROTEIN 39 HOMOLOG-RELATED"/>
    <property type="match status" value="1"/>
</dbReference>
<dbReference type="InterPro" id="IPR052895">
    <property type="entry name" value="HetReg/Transcr_Mod"/>
</dbReference>
<dbReference type="PANTHER" id="PTHR24148:SF73">
    <property type="entry name" value="HET DOMAIN PROTEIN (AFU_ORTHOLOGUE AFUA_8G01020)"/>
    <property type="match status" value="1"/>
</dbReference>
<feature type="domain" description="Heterokaryon incompatibility" evidence="2">
    <location>
        <begin position="59"/>
        <end position="229"/>
    </location>
</feature>
<reference evidence="4" key="1">
    <citation type="submission" date="2018-05" db="EMBL/GenBank/DDBJ databases">
        <title>Draft genome sequence of Stemphylium lycopersici strain CIDEFI 213.</title>
        <authorList>
            <person name="Medina R."/>
            <person name="Franco M.E.E."/>
            <person name="Lucentini C.G."/>
            <person name="Saparrat M.C.N."/>
            <person name="Balatti P.A."/>
        </authorList>
    </citation>
    <scope>NUCLEOTIDE SEQUENCE [LARGE SCALE GENOMIC DNA]</scope>
    <source>
        <strain evidence="4">CIDEFI 213</strain>
    </source>
</reference>
<name>A0A364MXS6_STELY</name>
<evidence type="ECO:0000313" key="3">
    <source>
        <dbReference type="EMBL" id="RAR05938.1"/>
    </source>
</evidence>
<evidence type="ECO:0000259" key="2">
    <source>
        <dbReference type="Pfam" id="PF06985"/>
    </source>
</evidence>
<dbReference type="Pfam" id="PF06985">
    <property type="entry name" value="HET"/>
    <property type="match status" value="1"/>
</dbReference>
<organism evidence="3 4">
    <name type="scientific">Stemphylium lycopersici</name>
    <name type="common">Tomato gray leaf spot disease fungus</name>
    <name type="synonym">Thyrospora lycopersici</name>
    <dbReference type="NCBI Taxonomy" id="183478"/>
    <lineage>
        <taxon>Eukaryota</taxon>
        <taxon>Fungi</taxon>
        <taxon>Dikarya</taxon>
        <taxon>Ascomycota</taxon>
        <taxon>Pezizomycotina</taxon>
        <taxon>Dothideomycetes</taxon>
        <taxon>Pleosporomycetidae</taxon>
        <taxon>Pleosporales</taxon>
        <taxon>Pleosporineae</taxon>
        <taxon>Pleosporaceae</taxon>
        <taxon>Stemphylium</taxon>
    </lineage>
</organism>
<dbReference type="AlphaFoldDB" id="A0A364MXS6"/>
<keyword evidence="4" id="KW-1185">Reference proteome</keyword>
<dbReference type="STRING" id="183478.A0A364MXS6"/>
<feature type="compositionally biased region" description="Polar residues" evidence="1">
    <location>
        <begin position="1"/>
        <end position="12"/>
    </location>
</feature>